<keyword evidence="1" id="KW-0472">Membrane</keyword>
<keyword evidence="3" id="KW-1185">Reference proteome</keyword>
<dbReference type="GeneID" id="36837271"/>
<evidence type="ECO:0000256" key="1">
    <source>
        <dbReference type="SAM" id="Phobius"/>
    </source>
</evidence>
<organism evidence="2 3">
    <name type="scientific">Acidianus sulfidivorans JP7</name>
    <dbReference type="NCBI Taxonomy" id="619593"/>
    <lineage>
        <taxon>Archaea</taxon>
        <taxon>Thermoproteota</taxon>
        <taxon>Thermoprotei</taxon>
        <taxon>Sulfolobales</taxon>
        <taxon>Sulfolobaceae</taxon>
        <taxon>Acidianus</taxon>
    </lineage>
</organism>
<feature type="transmembrane region" description="Helical" evidence="1">
    <location>
        <begin position="6"/>
        <end position="27"/>
    </location>
</feature>
<dbReference type="RefSeq" id="WP_110379843.1">
    <property type="nucleotide sequence ID" value="NZ_CP029288.2"/>
</dbReference>
<dbReference type="EMBL" id="CP029288">
    <property type="protein sequence ID" value="AWR96953.1"/>
    <property type="molecule type" value="Genomic_DNA"/>
</dbReference>
<evidence type="ECO:0000313" key="2">
    <source>
        <dbReference type="EMBL" id="AWR96953.1"/>
    </source>
</evidence>
<keyword evidence="1" id="KW-0812">Transmembrane</keyword>
<gene>
    <name evidence="2" type="ORF">DFR86_04840</name>
</gene>
<evidence type="ECO:0000313" key="3">
    <source>
        <dbReference type="Proteomes" id="UP000248410"/>
    </source>
</evidence>
<protein>
    <submittedName>
        <fullName evidence="2">Uncharacterized protein</fullName>
    </submittedName>
</protein>
<name>A0A2U9ILR5_9CREN</name>
<dbReference type="OrthoDB" id="378858at2157"/>
<dbReference type="Proteomes" id="UP000248410">
    <property type="component" value="Chromosome"/>
</dbReference>
<proteinExistence type="predicted"/>
<keyword evidence="1" id="KW-1133">Transmembrane helix</keyword>
<dbReference type="KEGG" id="asul:DFR86_04840"/>
<accession>A0A2U9ILR5</accession>
<dbReference type="AlphaFoldDB" id="A0A2U9ILR5"/>
<sequence>MLGQLAISLFALALIGISIIFLIYMIFYNDAYNSSRELEEYITLLDVKYHPNLLYYNGKFYLFFTVNTSVKVYLENITNVNGTLLIPINKEVKGFYWSINEIPEEAKTTLLFVNYGGSNNYITGLSSPEPININLLFSMNYVNNSTLYTNVLNKGNIPVYLHNITLDIVNNNNITNYSVYTIEICSWLLPNQSYHNLVYIRNATSVSAYLYYSDIIGSGTVYKYLNNSS</sequence>
<reference evidence="2 3" key="1">
    <citation type="submission" date="2018-05" db="EMBL/GenBank/DDBJ databases">
        <title>Complete Genome Sequences of Extremely Thermoacidophilic, Metal-Mobilizing Type-Strain Members of the Archaeal Family Sulfolobaceae: Acidianus brierleyi DSM-1651T, Acidianus sulfidivorans DSM-18786T, Metallosphaera hakonensis DSM-7519T, and Metallosphaera prunae DSM-10039T.</title>
        <authorList>
            <person name="Counts J.A."/>
            <person name="Kelly R.M."/>
        </authorList>
    </citation>
    <scope>NUCLEOTIDE SEQUENCE [LARGE SCALE GENOMIC DNA]</scope>
    <source>
        <strain evidence="2 3">JP7</strain>
    </source>
</reference>